<dbReference type="EMBL" id="FNBC01000009">
    <property type="protein sequence ID" value="SDE75271.1"/>
    <property type="molecule type" value="Genomic_DNA"/>
</dbReference>
<organism evidence="1 2">
    <name type="scientific">Thermus arciformis</name>
    <dbReference type="NCBI Taxonomy" id="482827"/>
    <lineage>
        <taxon>Bacteria</taxon>
        <taxon>Thermotogati</taxon>
        <taxon>Deinococcota</taxon>
        <taxon>Deinococci</taxon>
        <taxon>Thermales</taxon>
        <taxon>Thermaceae</taxon>
        <taxon>Thermus</taxon>
    </lineage>
</organism>
<proteinExistence type="predicted"/>
<name>A0A1G7FHE1_9DEIN</name>
<dbReference type="Proteomes" id="UP000199446">
    <property type="component" value="Unassembled WGS sequence"/>
</dbReference>
<evidence type="ECO:0000313" key="2">
    <source>
        <dbReference type="Proteomes" id="UP000199446"/>
    </source>
</evidence>
<dbReference type="RefSeq" id="WP_093006367.1">
    <property type="nucleotide sequence ID" value="NZ_FNBC01000009.1"/>
</dbReference>
<reference evidence="2" key="1">
    <citation type="submission" date="2016-10" db="EMBL/GenBank/DDBJ databases">
        <authorList>
            <person name="Varghese N."/>
            <person name="Submissions S."/>
        </authorList>
    </citation>
    <scope>NUCLEOTIDE SEQUENCE [LARGE SCALE GENOMIC DNA]</scope>
    <source>
        <strain evidence="2">CGMCC 1.6992</strain>
    </source>
</reference>
<protein>
    <submittedName>
        <fullName evidence="1">Uncharacterized protein</fullName>
    </submittedName>
</protein>
<sequence>MRAVDAVARYLWEQGEELDIYTDPEEPPGHLVVREGDYTRVFSPEEVVALAITLLAMGLMDERGRPLRRGDFGREVRPSVVEVSA</sequence>
<dbReference type="STRING" id="482827.SAMN04488243_10918"/>
<evidence type="ECO:0000313" key="1">
    <source>
        <dbReference type="EMBL" id="SDE75271.1"/>
    </source>
</evidence>
<accession>A0A1G7FHE1</accession>
<keyword evidence="2" id="KW-1185">Reference proteome</keyword>
<gene>
    <name evidence="1" type="ORF">SAMN04488243_10918</name>
</gene>
<dbReference type="AlphaFoldDB" id="A0A1G7FHE1"/>